<dbReference type="Proteomes" id="UP000191518">
    <property type="component" value="Unassembled WGS sequence"/>
</dbReference>
<organism evidence="1 2">
    <name type="scientific">Penicillium vulpinum</name>
    <dbReference type="NCBI Taxonomy" id="29845"/>
    <lineage>
        <taxon>Eukaryota</taxon>
        <taxon>Fungi</taxon>
        <taxon>Dikarya</taxon>
        <taxon>Ascomycota</taxon>
        <taxon>Pezizomycotina</taxon>
        <taxon>Eurotiomycetes</taxon>
        <taxon>Eurotiomycetidae</taxon>
        <taxon>Eurotiales</taxon>
        <taxon>Aspergillaceae</taxon>
        <taxon>Penicillium</taxon>
    </lineage>
</organism>
<gene>
    <name evidence="1" type="ORF">PENVUL_c019G08107</name>
</gene>
<name>A0A1V6RWU6_9EURO</name>
<accession>A0A1V6RWU6</accession>
<protein>
    <submittedName>
        <fullName evidence="1">Uncharacterized protein</fullName>
    </submittedName>
</protein>
<proteinExistence type="predicted"/>
<sequence length="32" mass="3531">MLTSFARAGADEIMKYRKGSLNLTNSNRISGQ</sequence>
<dbReference type="EMBL" id="MDYP01000019">
    <property type="protein sequence ID" value="OQE06247.1"/>
    <property type="molecule type" value="Genomic_DNA"/>
</dbReference>
<evidence type="ECO:0000313" key="1">
    <source>
        <dbReference type="EMBL" id="OQE06247.1"/>
    </source>
</evidence>
<reference evidence="2" key="1">
    <citation type="journal article" date="2017" name="Nat. Microbiol.">
        <title>Global analysis of biosynthetic gene clusters reveals vast potential of secondary metabolite production in Penicillium species.</title>
        <authorList>
            <person name="Nielsen J.C."/>
            <person name="Grijseels S."/>
            <person name="Prigent S."/>
            <person name="Ji B."/>
            <person name="Dainat J."/>
            <person name="Nielsen K.F."/>
            <person name="Frisvad J.C."/>
            <person name="Workman M."/>
            <person name="Nielsen J."/>
        </authorList>
    </citation>
    <scope>NUCLEOTIDE SEQUENCE [LARGE SCALE GENOMIC DNA]</scope>
    <source>
        <strain evidence="2">IBT 29486</strain>
    </source>
</reference>
<keyword evidence="2" id="KW-1185">Reference proteome</keyword>
<dbReference type="AlphaFoldDB" id="A0A1V6RWU6"/>
<comment type="caution">
    <text evidence="1">The sequence shown here is derived from an EMBL/GenBank/DDBJ whole genome shotgun (WGS) entry which is preliminary data.</text>
</comment>
<evidence type="ECO:0000313" key="2">
    <source>
        <dbReference type="Proteomes" id="UP000191518"/>
    </source>
</evidence>